<keyword evidence="12" id="KW-0413">Isomerase</keyword>
<dbReference type="AlphaFoldDB" id="A0A072PAG8"/>
<reference evidence="16 17" key="1">
    <citation type="submission" date="2013-03" db="EMBL/GenBank/DDBJ databases">
        <title>The Genome Sequence of Exophiala aquamarina CBS 119918.</title>
        <authorList>
            <consortium name="The Broad Institute Genomics Platform"/>
            <person name="Cuomo C."/>
            <person name="de Hoog S."/>
            <person name="Gorbushina A."/>
            <person name="Walker B."/>
            <person name="Young S.K."/>
            <person name="Zeng Q."/>
            <person name="Gargeya S."/>
            <person name="Fitzgerald M."/>
            <person name="Haas B."/>
            <person name="Abouelleil A."/>
            <person name="Allen A.W."/>
            <person name="Alvarado L."/>
            <person name="Arachchi H.M."/>
            <person name="Berlin A.M."/>
            <person name="Chapman S.B."/>
            <person name="Gainer-Dewar J."/>
            <person name="Goldberg J."/>
            <person name="Griggs A."/>
            <person name="Gujja S."/>
            <person name="Hansen M."/>
            <person name="Howarth C."/>
            <person name="Imamovic A."/>
            <person name="Ireland A."/>
            <person name="Larimer J."/>
            <person name="McCowan C."/>
            <person name="Murphy C."/>
            <person name="Pearson M."/>
            <person name="Poon T.W."/>
            <person name="Priest M."/>
            <person name="Roberts A."/>
            <person name="Saif S."/>
            <person name="Shea T."/>
            <person name="Sisk P."/>
            <person name="Sykes S."/>
            <person name="Wortman J."/>
            <person name="Nusbaum C."/>
            <person name="Birren B."/>
        </authorList>
    </citation>
    <scope>NUCLEOTIDE SEQUENCE [LARGE SCALE GENOMIC DNA]</scope>
    <source>
        <strain evidence="16 17">CBS 119918</strain>
    </source>
</reference>
<evidence type="ECO:0000256" key="2">
    <source>
        <dbReference type="ARBA" id="ARBA00008337"/>
    </source>
</evidence>
<feature type="transmembrane region" description="Helical" evidence="14">
    <location>
        <begin position="136"/>
        <end position="161"/>
    </location>
</feature>
<keyword evidence="17" id="KW-1185">Reference proteome</keyword>
<evidence type="ECO:0000256" key="11">
    <source>
        <dbReference type="ARBA" id="ARBA00023221"/>
    </source>
</evidence>
<dbReference type="VEuPathDB" id="FungiDB:A1O9_07036"/>
<evidence type="ECO:0000256" key="12">
    <source>
        <dbReference type="ARBA" id="ARBA00023235"/>
    </source>
</evidence>
<protein>
    <recommendedName>
        <fullName evidence="15">EXPERA domain-containing protein</fullName>
    </recommendedName>
</protein>
<dbReference type="OrthoDB" id="58557at2759"/>
<comment type="caution">
    <text evidence="16">The sequence shown here is derived from an EMBL/GenBank/DDBJ whole genome shotgun (WGS) entry which is preliminary data.</text>
</comment>
<keyword evidence="5" id="KW-0752">Steroid biosynthesis</keyword>
<dbReference type="GO" id="GO:0004769">
    <property type="term" value="F:steroid Delta-isomerase activity"/>
    <property type="evidence" value="ECO:0007669"/>
    <property type="project" value="TreeGrafter"/>
</dbReference>
<gene>
    <name evidence="16" type="ORF">A1O9_07036</name>
</gene>
<evidence type="ECO:0000256" key="7">
    <source>
        <dbReference type="ARBA" id="ARBA00023011"/>
    </source>
</evidence>
<dbReference type="PROSITE" id="PS51751">
    <property type="entry name" value="EXPERA"/>
    <property type="match status" value="1"/>
</dbReference>
<feature type="domain" description="EXPERA" evidence="15">
    <location>
        <begin position="81"/>
        <end position="227"/>
    </location>
</feature>
<dbReference type="STRING" id="1182545.A0A072PAG8"/>
<dbReference type="PANTHER" id="PTHR14207">
    <property type="entry name" value="STEROL ISOMERASE"/>
    <property type="match status" value="1"/>
</dbReference>
<evidence type="ECO:0000256" key="10">
    <source>
        <dbReference type="ARBA" id="ARBA00023166"/>
    </source>
</evidence>
<evidence type="ECO:0000256" key="3">
    <source>
        <dbReference type="ARBA" id="ARBA00022516"/>
    </source>
</evidence>
<dbReference type="InterPro" id="IPR007905">
    <property type="entry name" value="EBP"/>
</dbReference>
<dbReference type="EMBL" id="AMGV01000005">
    <property type="protein sequence ID" value="KEF56846.1"/>
    <property type="molecule type" value="Genomic_DNA"/>
</dbReference>
<dbReference type="RefSeq" id="XP_013259436.1">
    <property type="nucleotide sequence ID" value="XM_013403982.1"/>
</dbReference>
<dbReference type="GeneID" id="25281950"/>
<proteinExistence type="inferred from homology"/>
<dbReference type="GO" id="GO:0016126">
    <property type="term" value="P:sterol biosynthetic process"/>
    <property type="evidence" value="ECO:0007669"/>
    <property type="project" value="UniProtKB-KW"/>
</dbReference>
<keyword evidence="8" id="KW-0443">Lipid metabolism</keyword>
<keyword evidence="6 13" id="KW-1133">Transmembrane helix</keyword>
<evidence type="ECO:0000256" key="6">
    <source>
        <dbReference type="ARBA" id="ARBA00022989"/>
    </source>
</evidence>
<evidence type="ECO:0000256" key="4">
    <source>
        <dbReference type="ARBA" id="ARBA00022692"/>
    </source>
</evidence>
<dbReference type="PANTHER" id="PTHR14207:SF0">
    <property type="entry name" value="3-BETA-HYDROXYSTEROID-DELTA(8),DELTA(7)-ISOMERASE"/>
    <property type="match status" value="1"/>
</dbReference>
<keyword evidence="3" id="KW-0444">Lipid biosynthesis</keyword>
<keyword evidence="11" id="KW-0753">Steroid metabolism</keyword>
<evidence type="ECO:0000259" key="15">
    <source>
        <dbReference type="PROSITE" id="PS51751"/>
    </source>
</evidence>
<accession>A0A072PAG8</accession>
<keyword evidence="7" id="KW-0756">Sterol biosynthesis</keyword>
<organism evidence="16 17">
    <name type="scientific">Exophiala aquamarina CBS 119918</name>
    <dbReference type="NCBI Taxonomy" id="1182545"/>
    <lineage>
        <taxon>Eukaryota</taxon>
        <taxon>Fungi</taxon>
        <taxon>Dikarya</taxon>
        <taxon>Ascomycota</taxon>
        <taxon>Pezizomycotina</taxon>
        <taxon>Eurotiomycetes</taxon>
        <taxon>Chaetothyriomycetidae</taxon>
        <taxon>Chaetothyriales</taxon>
        <taxon>Herpotrichiellaceae</taxon>
        <taxon>Exophiala</taxon>
    </lineage>
</organism>
<dbReference type="InterPro" id="IPR033118">
    <property type="entry name" value="EXPERA"/>
</dbReference>
<keyword evidence="10" id="KW-1207">Sterol metabolism</keyword>
<evidence type="ECO:0000256" key="5">
    <source>
        <dbReference type="ARBA" id="ARBA00022955"/>
    </source>
</evidence>
<feature type="transmembrane region" description="Helical" evidence="14">
    <location>
        <begin position="208"/>
        <end position="228"/>
    </location>
</feature>
<dbReference type="GO" id="GO:0000247">
    <property type="term" value="F:C-8 sterol isomerase activity"/>
    <property type="evidence" value="ECO:0007669"/>
    <property type="project" value="TreeGrafter"/>
</dbReference>
<evidence type="ECO:0000313" key="16">
    <source>
        <dbReference type="EMBL" id="KEF56846.1"/>
    </source>
</evidence>
<comment type="similarity">
    <text evidence="2">Belongs to the EBP family.</text>
</comment>
<comment type="subcellular location">
    <subcellularLocation>
        <location evidence="1">Membrane</location>
        <topology evidence="1">Multi-pass membrane protein</topology>
    </subcellularLocation>
</comment>
<keyword evidence="9 13" id="KW-0472">Membrane</keyword>
<evidence type="ECO:0000313" key="17">
    <source>
        <dbReference type="Proteomes" id="UP000027920"/>
    </source>
</evidence>
<dbReference type="GO" id="GO:0047750">
    <property type="term" value="F:cholestenol delta-isomerase activity"/>
    <property type="evidence" value="ECO:0007669"/>
    <property type="project" value="InterPro"/>
</dbReference>
<evidence type="ECO:0000256" key="1">
    <source>
        <dbReference type="ARBA" id="ARBA00004141"/>
    </source>
</evidence>
<dbReference type="GO" id="GO:0005783">
    <property type="term" value="C:endoplasmic reticulum"/>
    <property type="evidence" value="ECO:0007669"/>
    <property type="project" value="TreeGrafter"/>
</dbReference>
<dbReference type="GO" id="GO:0016020">
    <property type="term" value="C:membrane"/>
    <property type="evidence" value="ECO:0007669"/>
    <property type="project" value="UniProtKB-SubCell"/>
</dbReference>
<dbReference type="Proteomes" id="UP000027920">
    <property type="component" value="Unassembled WGS sequence"/>
</dbReference>
<evidence type="ECO:0000256" key="8">
    <source>
        <dbReference type="ARBA" id="ARBA00023098"/>
    </source>
</evidence>
<keyword evidence="4 13" id="KW-0812">Transmembrane</keyword>
<sequence length="266" mass="30182">MDFFWKAASPAPAPAPAPIAVPTQDAKPLHPFYPLGVEIVNYLANDKDVLQLLTAFALGCAVILSATWLVASKFGPQLRTTDKFVVLWFTLTGSIHLFFEGYFSYNHTRMGGATDLFGQLWKEYALSDSRYLTSDPFVLCMETITAVCWGPLSFVMVYFIITSHPLRYPLQAIVSLGQIYGDVLYYATCMFDHYYKNLTYCRPEAYYFWFYFFFMNFIWIVIPGSLLWDSIKTTGKAFKALDRMSHSLQANGSVAKPKANGHIKHA</sequence>
<dbReference type="Pfam" id="PF05241">
    <property type="entry name" value="EBP"/>
    <property type="match status" value="1"/>
</dbReference>
<feature type="transmembrane region" description="Helical" evidence="14">
    <location>
        <begin position="168"/>
        <end position="188"/>
    </location>
</feature>
<feature type="transmembrane region" description="Helical" evidence="14">
    <location>
        <begin position="49"/>
        <end position="72"/>
    </location>
</feature>
<evidence type="ECO:0000256" key="9">
    <source>
        <dbReference type="ARBA" id="ARBA00023136"/>
    </source>
</evidence>
<dbReference type="HOGENOM" id="CLU_072128_0_0_1"/>
<evidence type="ECO:0000256" key="13">
    <source>
        <dbReference type="PROSITE-ProRule" id="PRU01087"/>
    </source>
</evidence>
<name>A0A072PAG8_9EURO</name>
<evidence type="ECO:0000256" key="14">
    <source>
        <dbReference type="SAM" id="Phobius"/>
    </source>
</evidence>
<feature type="transmembrane region" description="Helical" evidence="14">
    <location>
        <begin position="84"/>
        <end position="105"/>
    </location>
</feature>